<gene>
    <name evidence="1" type="ORF">CPT_Sycamore_046</name>
</gene>
<dbReference type="EMBL" id="MT701593">
    <property type="protein sequence ID" value="QPB09586.1"/>
    <property type="molecule type" value="Genomic_DNA"/>
</dbReference>
<accession>A0A873WJC2</accession>
<dbReference type="Proteomes" id="UP000663175">
    <property type="component" value="Segment"/>
</dbReference>
<organism evidence="1 2">
    <name type="scientific">Streptomyces phage Sycamore</name>
    <dbReference type="NCBI Taxonomy" id="2767589"/>
    <lineage>
        <taxon>Viruses</taxon>
        <taxon>Duplodnaviria</taxon>
        <taxon>Heunggongvirae</taxon>
        <taxon>Uroviricota</taxon>
        <taxon>Caudoviricetes</taxon>
        <taxon>Colingsworthviridae</taxon>
        <taxon>Sycamorevirus</taxon>
        <taxon>Sycamorevirus sycamore</taxon>
    </lineage>
</organism>
<keyword evidence="2" id="KW-1185">Reference proteome</keyword>
<sequence>MAYIKDNTGNLHKSHGLCEECGNVGTYVRAVRIKGWQRTAAIYACTVHRGDEWAAGK</sequence>
<reference evidence="1" key="1">
    <citation type="submission" date="2020-07" db="EMBL/GenBank/DDBJ databases">
        <title>Complete genome sequence of Streptomyces phage Sycamore.</title>
        <authorList>
            <person name="Zhang X.-H."/>
            <person name="Rivera M."/>
            <person name="Marquez A."/>
            <person name="Clark J.D."/>
            <person name="Hernandez I."/>
            <person name="Liu M."/>
            <person name="Burrowes B.H."/>
        </authorList>
    </citation>
    <scope>NUCLEOTIDE SEQUENCE</scope>
</reference>
<evidence type="ECO:0000313" key="1">
    <source>
        <dbReference type="EMBL" id="QPB09586.1"/>
    </source>
</evidence>
<evidence type="ECO:0000313" key="2">
    <source>
        <dbReference type="Proteomes" id="UP000663175"/>
    </source>
</evidence>
<protein>
    <submittedName>
        <fullName evidence="1">Uncharacterized protein</fullName>
    </submittedName>
</protein>
<name>A0A873WJC2_9CAUD</name>
<proteinExistence type="predicted"/>